<accession>H6NB84</accession>
<dbReference type="EMBL" id="CP003235">
    <property type="protein sequence ID" value="AFC32052.1"/>
    <property type="molecule type" value="Genomic_DNA"/>
</dbReference>
<organism evidence="1 2">
    <name type="scientific">Paenibacillus mucilaginosus 3016</name>
    <dbReference type="NCBI Taxonomy" id="1116391"/>
    <lineage>
        <taxon>Bacteria</taxon>
        <taxon>Bacillati</taxon>
        <taxon>Bacillota</taxon>
        <taxon>Bacilli</taxon>
        <taxon>Bacillales</taxon>
        <taxon>Paenibacillaceae</taxon>
        <taxon>Paenibacillus</taxon>
    </lineage>
</organism>
<proteinExistence type="predicted"/>
<sequence>MTTELIIGDRKIPVRFISSDQKAIPRLLTVLESSQLKQSMPSCPPIQEIDHIEVIGNNAVLYDSKARSSVQLPLY</sequence>
<name>H6NB84_9BACL</name>
<dbReference type="AlphaFoldDB" id="H6NB84"/>
<dbReference type="Proteomes" id="UP000007523">
    <property type="component" value="Chromosome"/>
</dbReference>
<evidence type="ECO:0000313" key="2">
    <source>
        <dbReference type="Proteomes" id="UP000007523"/>
    </source>
</evidence>
<protein>
    <submittedName>
        <fullName evidence="1">Uncharacterized protein</fullName>
    </submittedName>
</protein>
<dbReference type="RefSeq" id="WP_014371524.1">
    <property type="nucleotide sequence ID" value="NC_016935.1"/>
</dbReference>
<keyword evidence="2" id="KW-1185">Reference proteome</keyword>
<reference evidence="1 2" key="1">
    <citation type="journal article" date="2012" name="J. Bacteriol.">
        <title>Complete Genome Sequence of Paenibacillus mucilaginosus 3016, a Bacterium Functional as Microbial Fertilizer.</title>
        <authorList>
            <person name="Ma M."/>
            <person name="Wang Z."/>
            <person name="Li L."/>
            <person name="Jiang X."/>
            <person name="Guan D."/>
            <person name="Cao F."/>
            <person name="Chen H."/>
            <person name="Wang X."/>
            <person name="Shen D."/>
            <person name="Du B."/>
            <person name="Li J."/>
        </authorList>
    </citation>
    <scope>NUCLEOTIDE SEQUENCE [LARGE SCALE GENOMIC DNA]</scope>
    <source>
        <strain evidence="1 2">3016</strain>
    </source>
</reference>
<dbReference type="HOGENOM" id="CLU_2667631_0_0_9"/>
<dbReference type="STRING" id="1116391.PM3016_5349"/>
<gene>
    <name evidence="1" type="ORF">PM3016_5349</name>
</gene>
<dbReference type="KEGG" id="pmq:PM3016_5349"/>
<evidence type="ECO:0000313" key="1">
    <source>
        <dbReference type="EMBL" id="AFC32052.1"/>
    </source>
</evidence>